<feature type="domain" description="DUF397" evidence="2">
    <location>
        <begin position="8"/>
        <end position="61"/>
    </location>
</feature>
<evidence type="ECO:0000313" key="3">
    <source>
        <dbReference type="EMBL" id="SEF34457.1"/>
    </source>
</evidence>
<keyword evidence="4" id="KW-1185">Reference proteome</keyword>
<evidence type="ECO:0000259" key="2">
    <source>
        <dbReference type="Pfam" id="PF04149"/>
    </source>
</evidence>
<dbReference type="AlphaFoldDB" id="A0A1H5RAM0"/>
<evidence type="ECO:0000313" key="4">
    <source>
        <dbReference type="Proteomes" id="UP000198878"/>
    </source>
</evidence>
<accession>A0A1H5RAM0</accession>
<reference evidence="4" key="1">
    <citation type="submission" date="2016-10" db="EMBL/GenBank/DDBJ databases">
        <authorList>
            <person name="Varghese N."/>
            <person name="Submissions S."/>
        </authorList>
    </citation>
    <scope>NUCLEOTIDE SEQUENCE [LARGE SCALE GENOMIC DNA]</scope>
    <source>
        <strain evidence="4">DSM 44654</strain>
    </source>
</reference>
<gene>
    <name evidence="3" type="ORF">SAMN05421837_107397</name>
</gene>
<dbReference type="Proteomes" id="UP000198878">
    <property type="component" value="Unassembled WGS sequence"/>
</dbReference>
<organism evidence="3 4">
    <name type="scientific">Amycolatopsis pretoriensis</name>
    <dbReference type="NCBI Taxonomy" id="218821"/>
    <lineage>
        <taxon>Bacteria</taxon>
        <taxon>Bacillati</taxon>
        <taxon>Actinomycetota</taxon>
        <taxon>Actinomycetes</taxon>
        <taxon>Pseudonocardiales</taxon>
        <taxon>Pseudonocardiaceae</taxon>
        <taxon>Amycolatopsis</taxon>
    </lineage>
</organism>
<proteinExistence type="predicted"/>
<dbReference type="InterPro" id="IPR007278">
    <property type="entry name" value="DUF397"/>
</dbReference>
<dbReference type="RefSeq" id="WP_086674002.1">
    <property type="nucleotide sequence ID" value="NZ_FNUJ01000007.1"/>
</dbReference>
<dbReference type="STRING" id="218821.SAMN05421837_107397"/>
<evidence type="ECO:0000256" key="1">
    <source>
        <dbReference type="SAM" id="MobiDB-lite"/>
    </source>
</evidence>
<feature type="region of interest" description="Disordered" evidence="1">
    <location>
        <begin position="1"/>
        <end position="23"/>
    </location>
</feature>
<dbReference type="EMBL" id="FNUJ01000007">
    <property type="protein sequence ID" value="SEF34457.1"/>
    <property type="molecule type" value="Genomic_DNA"/>
</dbReference>
<name>A0A1H5RAM0_9PSEU</name>
<sequence>MSDITSGARWRKSSYSGGGDQQACVEVAQTPDVTAVRDSTDPAGPVIAVPHGSWAAFLDDAVVR</sequence>
<dbReference type="Pfam" id="PF04149">
    <property type="entry name" value="DUF397"/>
    <property type="match status" value="1"/>
</dbReference>
<protein>
    <recommendedName>
        <fullName evidence="2">DUF397 domain-containing protein</fullName>
    </recommendedName>
</protein>
<dbReference type="OrthoDB" id="3430276at2"/>